<dbReference type="InterPro" id="IPR058317">
    <property type="entry name" value="DUF8004"/>
</dbReference>
<gene>
    <name evidence="3" type="ORF">LTR84_012970</name>
</gene>
<accession>A0AAV9NDK5</accession>
<dbReference type="PANTHER" id="PTHR39601:SF2">
    <property type="entry name" value="CHORIOGENIN HMINOR"/>
    <property type="match status" value="1"/>
</dbReference>
<dbReference type="EMBL" id="JAVRRD010000009">
    <property type="protein sequence ID" value="KAK5055220.1"/>
    <property type="molecule type" value="Genomic_DNA"/>
</dbReference>
<feature type="compositionally biased region" description="Low complexity" evidence="1">
    <location>
        <begin position="1"/>
        <end position="11"/>
    </location>
</feature>
<evidence type="ECO:0000313" key="4">
    <source>
        <dbReference type="Proteomes" id="UP001358417"/>
    </source>
</evidence>
<feature type="compositionally biased region" description="Polar residues" evidence="1">
    <location>
        <begin position="790"/>
        <end position="806"/>
    </location>
</feature>
<feature type="domain" description="DUF8004" evidence="2">
    <location>
        <begin position="367"/>
        <end position="460"/>
    </location>
</feature>
<comment type="caution">
    <text evidence="3">The sequence shown here is derived from an EMBL/GenBank/DDBJ whole genome shotgun (WGS) entry which is preliminary data.</text>
</comment>
<dbReference type="PANTHER" id="PTHR39601">
    <property type="entry name" value="CHORIOGENIN HMINOR"/>
    <property type="match status" value="1"/>
</dbReference>
<reference evidence="3 4" key="1">
    <citation type="submission" date="2023-08" db="EMBL/GenBank/DDBJ databases">
        <title>Black Yeasts Isolated from many extreme environments.</title>
        <authorList>
            <person name="Coleine C."/>
            <person name="Stajich J.E."/>
            <person name="Selbmann L."/>
        </authorList>
    </citation>
    <scope>NUCLEOTIDE SEQUENCE [LARGE SCALE GENOMIC DNA]</scope>
    <source>
        <strain evidence="3 4">CCFEE 5792</strain>
    </source>
</reference>
<dbReference type="AlphaFoldDB" id="A0AAV9NDK5"/>
<dbReference type="GeneID" id="89981106"/>
<keyword evidence="4" id="KW-1185">Reference proteome</keyword>
<dbReference type="RefSeq" id="XP_064707651.1">
    <property type="nucleotide sequence ID" value="XM_064856475.1"/>
</dbReference>
<feature type="region of interest" description="Disordered" evidence="1">
    <location>
        <begin position="1"/>
        <end position="160"/>
    </location>
</feature>
<dbReference type="Proteomes" id="UP001358417">
    <property type="component" value="Unassembled WGS sequence"/>
</dbReference>
<feature type="region of interest" description="Disordered" evidence="1">
    <location>
        <begin position="777"/>
        <end position="806"/>
    </location>
</feature>
<evidence type="ECO:0000313" key="3">
    <source>
        <dbReference type="EMBL" id="KAK5055220.1"/>
    </source>
</evidence>
<sequence>MAKRLSSLFSLSRDDKDHPDTPQSYTAQSPQYALSPAHLPTPTSHKLHKHRFTASSDIDFNNHDLPPLEPPPFLSDSGFPRPPSSNRSGPDSRPGSRNSSPHSFTENRSRPQTPNLMIPRNSTGSPARPATPNSAKITKKKSWLPGRSDKQKPDDGHGAPRAWIAGLREHVPYDLTPLLTGDKIPELWNERGDTIIYLYPPSSGRGPCFKISSSLLADSKALVDLRIQSPTTPITSTGDASHIEGAFSELSMEPQHIRPPSQQSSTYRPSMNFSVPNIVTSISQEKHVYLPVGFETNMSVPGIQPKGDDFELVVLYRNFFAFLAGGALVATPRQVTLFSIFMGISSILKRFNFSNIDGSTFGEVPINSFSRYCEELRLADVRSSREKTIEAIVLGEHLRSWQLYNEGFAHAVGRLVDIKSIQSPKYHTMSPITINRLERAHLDIEQRLLTVRGKLEDFDFPSMFAGIANSQTSTEAKLVRFKEWKAGFLDFRRFIFAHYRRKYGAWPPKASSKKNNFEESGLNRMLLRELYKDFCDMYDTLVDRSALTTRTADMPPMDGDAETNDLNETIQHAIRRVESEYDRATPPVMPPIPFDIPLLPQFSQSFNRNHVVVSDQSALQAKRLSQNEVNEVLLGSYNRESINASPFIQDFFNYERRLGDGKTLEQIVDARCGQWLFMYAVLQALPMTVVDARDLQYTEGAEYFLCVPPRGGRPWMKEDQSTSRAWYNVASGGGIVSMPADQIDHGVEGVYRRSHCWTVASEWVNALPASALPPLKHADTAGLQPPPPFGTNSPYLSPQQSPYASPQLSPVFRPLTPSSSNDYHSIGKVRSSVNLGLEAIDAPPPQNTPRSVSTYNPNITFDAILGGGAPALQGKGKKGKK</sequence>
<evidence type="ECO:0000256" key="1">
    <source>
        <dbReference type="SAM" id="MobiDB-lite"/>
    </source>
</evidence>
<evidence type="ECO:0000259" key="2">
    <source>
        <dbReference type="Pfam" id="PF26013"/>
    </source>
</evidence>
<organism evidence="3 4">
    <name type="scientific">Exophiala bonariae</name>
    <dbReference type="NCBI Taxonomy" id="1690606"/>
    <lineage>
        <taxon>Eukaryota</taxon>
        <taxon>Fungi</taxon>
        <taxon>Dikarya</taxon>
        <taxon>Ascomycota</taxon>
        <taxon>Pezizomycotina</taxon>
        <taxon>Eurotiomycetes</taxon>
        <taxon>Chaetothyriomycetidae</taxon>
        <taxon>Chaetothyriales</taxon>
        <taxon>Herpotrichiellaceae</taxon>
        <taxon>Exophiala</taxon>
    </lineage>
</organism>
<proteinExistence type="predicted"/>
<feature type="compositionally biased region" description="Polar residues" evidence="1">
    <location>
        <begin position="84"/>
        <end position="136"/>
    </location>
</feature>
<protein>
    <recommendedName>
        <fullName evidence="2">DUF8004 domain-containing protein</fullName>
    </recommendedName>
</protein>
<feature type="compositionally biased region" description="Polar residues" evidence="1">
    <location>
        <begin position="21"/>
        <end position="32"/>
    </location>
</feature>
<dbReference type="Pfam" id="PF26013">
    <property type="entry name" value="DUF8004"/>
    <property type="match status" value="1"/>
</dbReference>
<feature type="compositionally biased region" description="Basic and acidic residues" evidence="1">
    <location>
        <begin position="147"/>
        <end position="158"/>
    </location>
</feature>
<name>A0AAV9NDK5_9EURO</name>